<name>A0AAV4WAN9_CAEEX</name>
<gene>
    <name evidence="1" type="ORF">CEXT_21111</name>
</gene>
<dbReference type="Gene3D" id="3.40.50.300">
    <property type="entry name" value="P-loop containing nucleotide triphosphate hydrolases"/>
    <property type="match status" value="1"/>
</dbReference>
<reference evidence="1 2" key="1">
    <citation type="submission" date="2021-06" db="EMBL/GenBank/DDBJ databases">
        <title>Caerostris extrusa draft genome.</title>
        <authorList>
            <person name="Kono N."/>
            <person name="Arakawa K."/>
        </authorList>
    </citation>
    <scope>NUCLEOTIDE SEQUENCE [LARGE SCALE GENOMIC DNA]</scope>
</reference>
<dbReference type="GO" id="GO:0003924">
    <property type="term" value="F:GTPase activity"/>
    <property type="evidence" value="ECO:0007669"/>
    <property type="project" value="InterPro"/>
</dbReference>
<dbReference type="InterPro" id="IPR001806">
    <property type="entry name" value="Small_GTPase"/>
</dbReference>
<dbReference type="GO" id="GO:0005525">
    <property type="term" value="F:GTP binding"/>
    <property type="evidence" value="ECO:0007669"/>
    <property type="project" value="InterPro"/>
</dbReference>
<evidence type="ECO:0000313" key="1">
    <source>
        <dbReference type="EMBL" id="GIY79036.1"/>
    </source>
</evidence>
<dbReference type="SUPFAM" id="SSF52540">
    <property type="entry name" value="P-loop containing nucleoside triphosphate hydrolases"/>
    <property type="match status" value="1"/>
</dbReference>
<protein>
    <submittedName>
        <fullName evidence="1">Uncharacterized protein</fullName>
    </submittedName>
</protein>
<dbReference type="CDD" id="cd00882">
    <property type="entry name" value="Ras_like_GTPase"/>
    <property type="match status" value="1"/>
</dbReference>
<sequence>MAGGSEFYEGLPMFEYRKFDLDFKGLDLSNLCMMYIFVLGAEKTGKTSLIQSLATRFTTDPFLPNFEHIGEFIRMTELGMVKLRLLELKIEHLDMPEILLTCLIRKHIFLFVYAFDDLTTFHYLQKDYIVPVKRIFANATTIILGNKSDLKNDPEFRARNHIYSDKCTLFFKGYFGVDFIFECSALTGDQLDFVFCVIALLGNKANL</sequence>
<evidence type="ECO:0000313" key="2">
    <source>
        <dbReference type="Proteomes" id="UP001054945"/>
    </source>
</evidence>
<organism evidence="1 2">
    <name type="scientific">Caerostris extrusa</name>
    <name type="common">Bark spider</name>
    <name type="synonym">Caerostris bankana</name>
    <dbReference type="NCBI Taxonomy" id="172846"/>
    <lineage>
        <taxon>Eukaryota</taxon>
        <taxon>Metazoa</taxon>
        <taxon>Ecdysozoa</taxon>
        <taxon>Arthropoda</taxon>
        <taxon>Chelicerata</taxon>
        <taxon>Arachnida</taxon>
        <taxon>Araneae</taxon>
        <taxon>Araneomorphae</taxon>
        <taxon>Entelegynae</taxon>
        <taxon>Araneoidea</taxon>
        <taxon>Araneidae</taxon>
        <taxon>Caerostris</taxon>
    </lineage>
</organism>
<dbReference type="PRINTS" id="PR00449">
    <property type="entry name" value="RASTRNSFRMNG"/>
</dbReference>
<accession>A0AAV4WAN9</accession>
<dbReference type="EMBL" id="BPLR01015838">
    <property type="protein sequence ID" value="GIY79036.1"/>
    <property type="molecule type" value="Genomic_DNA"/>
</dbReference>
<keyword evidence="2" id="KW-1185">Reference proteome</keyword>
<dbReference type="Proteomes" id="UP001054945">
    <property type="component" value="Unassembled WGS sequence"/>
</dbReference>
<proteinExistence type="predicted"/>
<dbReference type="AlphaFoldDB" id="A0AAV4WAN9"/>
<dbReference type="Pfam" id="PF00071">
    <property type="entry name" value="Ras"/>
    <property type="match status" value="1"/>
</dbReference>
<comment type="caution">
    <text evidence="1">The sequence shown here is derived from an EMBL/GenBank/DDBJ whole genome shotgun (WGS) entry which is preliminary data.</text>
</comment>
<dbReference type="InterPro" id="IPR027417">
    <property type="entry name" value="P-loop_NTPase"/>
</dbReference>